<dbReference type="PANTHER" id="PTHR33112:SF12">
    <property type="entry name" value="HETEROKARYON INCOMPATIBILITY DOMAIN-CONTAINING PROTEIN"/>
    <property type="match status" value="1"/>
</dbReference>
<feature type="compositionally biased region" description="Acidic residues" evidence="1">
    <location>
        <begin position="471"/>
        <end position="482"/>
    </location>
</feature>
<feature type="region of interest" description="Disordered" evidence="1">
    <location>
        <begin position="461"/>
        <end position="482"/>
    </location>
</feature>
<reference evidence="3 4" key="1">
    <citation type="journal article" date="2014" name="BMC Genomics">
        <title>Comparative genomics of the major fungal agents of human and animal Sporotrichosis: Sporothrix schenckii and Sporothrix brasiliensis.</title>
        <authorList>
            <person name="Teixeira M.M."/>
            <person name="de Almeida L.G."/>
            <person name="Kubitschek-Barreira P."/>
            <person name="Alves F.L."/>
            <person name="Kioshima E.S."/>
            <person name="Abadio A.K."/>
            <person name="Fernandes L."/>
            <person name="Derengowski L.S."/>
            <person name="Ferreira K.S."/>
            <person name="Souza R.C."/>
            <person name="Ruiz J.C."/>
            <person name="de Andrade N.C."/>
            <person name="Paes H.C."/>
            <person name="Nicola A.M."/>
            <person name="Albuquerque P."/>
            <person name="Gerber A.L."/>
            <person name="Martins V.P."/>
            <person name="Peconick L.D."/>
            <person name="Neto A.V."/>
            <person name="Chaucanez C.B."/>
            <person name="Silva P.A."/>
            <person name="Cunha O.L."/>
            <person name="de Oliveira F.F."/>
            <person name="dos Santos T.C."/>
            <person name="Barros A.L."/>
            <person name="Soares M.A."/>
            <person name="de Oliveira L.M."/>
            <person name="Marini M.M."/>
            <person name="Villalobos-Duno H."/>
            <person name="Cunha M.M."/>
            <person name="de Hoog S."/>
            <person name="da Silveira J.F."/>
            <person name="Henrissat B."/>
            <person name="Nino-Vega G.A."/>
            <person name="Cisalpino P.S."/>
            <person name="Mora-Montes H.M."/>
            <person name="Almeida S.R."/>
            <person name="Stajich J.E."/>
            <person name="Lopes-Bezerra L.M."/>
            <person name="Vasconcelos A.T."/>
            <person name="Felipe M.S."/>
        </authorList>
    </citation>
    <scope>NUCLEOTIDE SEQUENCE [LARGE SCALE GENOMIC DNA]</scope>
    <source>
        <strain evidence="3 4">5110</strain>
    </source>
</reference>
<name>A0A0C2F8B4_9PEZI</name>
<dbReference type="Pfam" id="PF06985">
    <property type="entry name" value="HET"/>
    <property type="match status" value="1"/>
</dbReference>
<dbReference type="OrthoDB" id="2958217at2759"/>
<dbReference type="RefSeq" id="XP_040615288.1">
    <property type="nucleotide sequence ID" value="XM_040762961.1"/>
</dbReference>
<keyword evidence="4" id="KW-1185">Reference proteome</keyword>
<feature type="compositionally biased region" description="Basic and acidic residues" evidence="1">
    <location>
        <begin position="461"/>
        <end position="470"/>
    </location>
</feature>
<dbReference type="HOGENOM" id="CLU_003953_5_2_1"/>
<protein>
    <recommendedName>
        <fullName evidence="2">Heterokaryon incompatibility domain-containing protein</fullName>
    </recommendedName>
</protein>
<proteinExistence type="predicted"/>
<feature type="domain" description="Heterokaryon incompatibility" evidence="2">
    <location>
        <begin position="281"/>
        <end position="428"/>
    </location>
</feature>
<dbReference type="PANTHER" id="PTHR33112">
    <property type="entry name" value="DOMAIN PROTEIN, PUTATIVE-RELATED"/>
    <property type="match status" value="1"/>
</dbReference>
<gene>
    <name evidence="3" type="ORF">SPBR_04684</name>
</gene>
<evidence type="ECO:0000313" key="3">
    <source>
        <dbReference type="EMBL" id="KIH87278.1"/>
    </source>
</evidence>
<organism evidence="3 4">
    <name type="scientific">Sporothrix brasiliensis 5110</name>
    <dbReference type="NCBI Taxonomy" id="1398154"/>
    <lineage>
        <taxon>Eukaryota</taxon>
        <taxon>Fungi</taxon>
        <taxon>Dikarya</taxon>
        <taxon>Ascomycota</taxon>
        <taxon>Pezizomycotina</taxon>
        <taxon>Sordariomycetes</taxon>
        <taxon>Sordariomycetidae</taxon>
        <taxon>Ophiostomatales</taxon>
        <taxon>Ophiostomataceae</taxon>
        <taxon>Sporothrix</taxon>
    </lineage>
</organism>
<accession>A0A0C2F8B4</accession>
<dbReference type="GeneID" id="63677882"/>
<evidence type="ECO:0000259" key="2">
    <source>
        <dbReference type="Pfam" id="PF06985"/>
    </source>
</evidence>
<dbReference type="AlphaFoldDB" id="A0A0C2F8B4"/>
<evidence type="ECO:0000256" key="1">
    <source>
        <dbReference type="SAM" id="MobiDB-lite"/>
    </source>
</evidence>
<dbReference type="InterPro" id="IPR010730">
    <property type="entry name" value="HET"/>
</dbReference>
<dbReference type="EMBL" id="AWTV01000010">
    <property type="protein sequence ID" value="KIH87278.1"/>
    <property type="molecule type" value="Genomic_DNA"/>
</dbReference>
<dbReference type="VEuPathDB" id="FungiDB:SPBR_04684"/>
<sequence length="866" mass="94750">MPGNFAKLSGPLYSAIRARLNPKPSPDTAAGTVTAKPDEAVAPLKTLSNLPSVPLDVSCYGDALCETCTQINVSKRRFFVLPGDPEHGAEDQPDGEPRDLGPLADMATRTSCPLCRLIYVTVGGDRLPTKERGLAVHVSCNWGTTGPQDPAAPWVRTPAVRVLRLSAQTSDQKYLQAMGMFFPEITMLAADMPATPYAGTHPDAASHLVRLRTPGRIDFDRVRQWLALCQAHHGKTCRANPLLALNALGRDHTHPADAVPEFRCVDVERMCLARVPAGAAYAALSYVWGRRAFYCTKRAAVAELEQPGALALLGDHLPPTIRDALHAARELGLAYLWIDTLCIVQDDVEVKMATIGKMDLLYCAAELVIIAAGAGDAYAGLAGVGGRGGRPRQAIEQMAPGFRLAANARWQDFISDSLYYTRGWTLQEDHFAMRSLVFIGGTAVFRCRTADAWQEHVFEPADELRTQDGRDEADENDDDDELNDIGTMEEFMNSYSERQLSFGADLYHAFAGMARQLMVQYNTDLCHGLPTRFFDWHLLWDGGSHTHHVRCLGGGGGDTRGPSWSWSGWTGGRISAHIWDWYTRDIGMVDEAIGTRTWIVWYHRVAHDSAECVPLVRHMQGSAGSDGEEESGSGSGPAAPYHACNLYGSATQTDRRFPGLDRVQTNPTPMQLWAAYPTYVSDTLSENPGSGFLQFWTVSVLLTIDDPDGVQRSDTEPDMLDGQHRRLGVFGKSGTQLGTVVVEPDWLASQEATNGGGTLPQTREFILLCEARDERAPGNGNPDRHTAGWRFKMMMLEWVTLGGDKTQGSYTYKRWAQGQINGQVEGTDSDSASAAYAERVSLSSIGFDALDEALGDGPKWKEIILG</sequence>
<evidence type="ECO:0000313" key="4">
    <source>
        <dbReference type="Proteomes" id="UP000031575"/>
    </source>
</evidence>
<comment type="caution">
    <text evidence="3">The sequence shown here is derived from an EMBL/GenBank/DDBJ whole genome shotgun (WGS) entry which is preliminary data.</text>
</comment>
<dbReference type="Proteomes" id="UP000031575">
    <property type="component" value="Unassembled WGS sequence"/>
</dbReference>